<reference evidence="2" key="1">
    <citation type="journal article" date="2023" name="PhytoFront">
        <title>Draft Genome Resources of Seven Strains of Tilletia horrida, Causal Agent of Kernel Smut of Rice.</title>
        <authorList>
            <person name="Khanal S."/>
            <person name="Antony Babu S."/>
            <person name="Zhou X.G."/>
        </authorList>
    </citation>
    <scope>NUCLEOTIDE SEQUENCE</scope>
    <source>
        <strain evidence="2">TX3</strain>
    </source>
</reference>
<evidence type="ECO:0000313" key="2">
    <source>
        <dbReference type="EMBL" id="KAK0522887.1"/>
    </source>
</evidence>
<proteinExistence type="predicted"/>
<dbReference type="EMBL" id="JAPDMQ010000552">
    <property type="protein sequence ID" value="KAK0522887.1"/>
    <property type="molecule type" value="Genomic_DNA"/>
</dbReference>
<organism evidence="2 3">
    <name type="scientific">Tilletia horrida</name>
    <dbReference type="NCBI Taxonomy" id="155126"/>
    <lineage>
        <taxon>Eukaryota</taxon>
        <taxon>Fungi</taxon>
        <taxon>Dikarya</taxon>
        <taxon>Basidiomycota</taxon>
        <taxon>Ustilaginomycotina</taxon>
        <taxon>Exobasidiomycetes</taxon>
        <taxon>Tilletiales</taxon>
        <taxon>Tilletiaceae</taxon>
        <taxon>Tilletia</taxon>
    </lineage>
</organism>
<sequence>MSERRPFLHRSSYAEVNTRFGLLSHEVAEKQNVHTYETDILTLDGKEHRARISLYWPGVPPAVGSCISSVAMIGYDEETGVVEFSSSKEESEPVWGNVSDDDYIERNIVKAWRIRACGEVVFSEHAYFIIFGIIHSNGVKRTFRIKCMINRASNRWQSFVCPRVGDLCGTRGKVESIVLTPTRTIVIALDSYSGPDGLPYSQVTATPPKTGAGSAAQRWREARERVLRDEATQVGEGNAEASTSKRTIEEAELDDVGELPECGTSAARPAKAKGRKAASTTKAPKGTDQGDPTP</sequence>
<dbReference type="Proteomes" id="UP001176521">
    <property type="component" value="Unassembled WGS sequence"/>
</dbReference>
<name>A0AAN6G7G3_9BASI</name>
<evidence type="ECO:0000256" key="1">
    <source>
        <dbReference type="SAM" id="MobiDB-lite"/>
    </source>
</evidence>
<comment type="caution">
    <text evidence="2">The sequence shown here is derived from an EMBL/GenBank/DDBJ whole genome shotgun (WGS) entry which is preliminary data.</text>
</comment>
<dbReference type="AlphaFoldDB" id="A0AAN6G7G3"/>
<accession>A0AAN6G7G3</accession>
<evidence type="ECO:0000313" key="3">
    <source>
        <dbReference type="Proteomes" id="UP001176521"/>
    </source>
</evidence>
<feature type="region of interest" description="Disordered" evidence="1">
    <location>
        <begin position="228"/>
        <end position="294"/>
    </location>
</feature>
<gene>
    <name evidence="2" type="ORF">OC842_006329</name>
</gene>
<protein>
    <submittedName>
        <fullName evidence="2">Uncharacterized protein</fullName>
    </submittedName>
</protein>
<keyword evidence="3" id="KW-1185">Reference proteome</keyword>